<name>L9VXY4_9EURY</name>
<dbReference type="AlphaFoldDB" id="L9VXY4"/>
<protein>
    <submittedName>
        <fullName evidence="1">Uncharacterized protein</fullName>
    </submittedName>
</protein>
<gene>
    <name evidence="1" type="ORF">C496_08826</name>
</gene>
<reference evidence="1 2" key="1">
    <citation type="journal article" date="2014" name="PLoS Genet.">
        <title>Phylogenetically driven sequencing of extremely halophilic archaea reveals strategies for static and dynamic osmo-response.</title>
        <authorList>
            <person name="Becker E.A."/>
            <person name="Seitzer P.M."/>
            <person name="Tritt A."/>
            <person name="Larsen D."/>
            <person name="Krusor M."/>
            <person name="Yao A.I."/>
            <person name="Wu D."/>
            <person name="Madern D."/>
            <person name="Eisen J.A."/>
            <person name="Darling A.E."/>
            <person name="Facciotti M.T."/>
        </authorList>
    </citation>
    <scope>NUCLEOTIDE SEQUENCE [LARGE SCALE GENOMIC DNA]</scope>
    <source>
        <strain evidence="1 2">GA33</strain>
    </source>
</reference>
<dbReference type="STRING" id="1114856.GCA_000383975_02188"/>
<sequence>MRTIIWIRIRFLMVGAFVVVALSGAFDVSNAEREREVGVEATSDENTFPSLEYPSEDRTLELNSNDADGGGGCFLGLYLPYTYNDMPIVVLEDNTPPSDLSIDEHDLQSILIMTISLVVKNLDTNRLTMDHALCSVIFSAHSRSLWQWRSTAS</sequence>
<proteinExistence type="predicted"/>
<dbReference type="EMBL" id="AOHW01000026">
    <property type="protein sequence ID" value="ELY41886.1"/>
    <property type="molecule type" value="Genomic_DNA"/>
</dbReference>
<evidence type="ECO:0000313" key="2">
    <source>
        <dbReference type="Proteomes" id="UP000011599"/>
    </source>
</evidence>
<keyword evidence="2" id="KW-1185">Reference proteome</keyword>
<dbReference type="Proteomes" id="UP000011599">
    <property type="component" value="Unassembled WGS sequence"/>
</dbReference>
<organism evidence="1 2">
    <name type="scientific">Natronorubrum tibetense GA33</name>
    <dbReference type="NCBI Taxonomy" id="1114856"/>
    <lineage>
        <taxon>Archaea</taxon>
        <taxon>Methanobacteriati</taxon>
        <taxon>Methanobacteriota</taxon>
        <taxon>Stenosarchaea group</taxon>
        <taxon>Halobacteria</taxon>
        <taxon>Halobacteriales</taxon>
        <taxon>Natrialbaceae</taxon>
        <taxon>Natronorubrum</taxon>
    </lineage>
</organism>
<accession>L9VXY4</accession>
<evidence type="ECO:0000313" key="1">
    <source>
        <dbReference type="EMBL" id="ELY41886.1"/>
    </source>
</evidence>
<comment type="caution">
    <text evidence="1">The sequence shown here is derived from an EMBL/GenBank/DDBJ whole genome shotgun (WGS) entry which is preliminary data.</text>
</comment>